<dbReference type="AlphaFoldDB" id="A0A7W7C9G5"/>
<organism evidence="5 6">
    <name type="scientific">Crossiella cryophila</name>
    <dbReference type="NCBI Taxonomy" id="43355"/>
    <lineage>
        <taxon>Bacteria</taxon>
        <taxon>Bacillati</taxon>
        <taxon>Actinomycetota</taxon>
        <taxon>Actinomycetes</taxon>
        <taxon>Pseudonocardiales</taxon>
        <taxon>Pseudonocardiaceae</taxon>
        <taxon>Crossiella</taxon>
    </lineage>
</organism>
<evidence type="ECO:0000256" key="1">
    <source>
        <dbReference type="ARBA" id="ARBA00010088"/>
    </source>
</evidence>
<accession>A0A7W7C9G5</accession>
<dbReference type="Proteomes" id="UP000533598">
    <property type="component" value="Unassembled WGS sequence"/>
</dbReference>
<keyword evidence="6" id="KW-1185">Reference proteome</keyword>
<dbReference type="InterPro" id="IPR000073">
    <property type="entry name" value="AB_hydrolase_1"/>
</dbReference>
<dbReference type="InterPro" id="IPR051601">
    <property type="entry name" value="Serine_prot/Carboxylest_S33"/>
</dbReference>
<feature type="domain" description="AB hydrolase-1" evidence="4">
    <location>
        <begin position="67"/>
        <end position="437"/>
    </location>
</feature>
<comment type="caution">
    <text evidence="5">The sequence shown here is derived from an EMBL/GenBank/DDBJ whole genome shotgun (WGS) entry which is preliminary data.</text>
</comment>
<evidence type="ECO:0000313" key="5">
    <source>
        <dbReference type="EMBL" id="MBB4677022.1"/>
    </source>
</evidence>
<protein>
    <submittedName>
        <fullName evidence="5">Pimeloyl-ACP methyl ester carboxylesterase</fullName>
    </submittedName>
</protein>
<name>A0A7W7C9G5_9PSEU</name>
<dbReference type="Pfam" id="PF00561">
    <property type="entry name" value="Abhydrolase_1"/>
    <property type="match status" value="1"/>
</dbReference>
<comment type="similarity">
    <text evidence="1">Belongs to the peptidase S33 family.</text>
</comment>
<dbReference type="Gene3D" id="3.40.50.1820">
    <property type="entry name" value="alpha/beta hydrolase"/>
    <property type="match status" value="1"/>
</dbReference>
<dbReference type="RefSeq" id="WP_185002879.1">
    <property type="nucleotide sequence ID" value="NZ_JACHMH010000001.1"/>
</dbReference>
<gene>
    <name evidence="5" type="ORF">HNR67_003140</name>
</gene>
<dbReference type="PANTHER" id="PTHR43248:SF29">
    <property type="entry name" value="TRIPEPTIDYL AMINOPEPTIDASE"/>
    <property type="match status" value="1"/>
</dbReference>
<keyword evidence="2" id="KW-0732">Signal</keyword>
<dbReference type="PANTHER" id="PTHR43248">
    <property type="entry name" value="2-SUCCINYL-6-HYDROXY-2,4-CYCLOHEXADIENE-1-CARBOXYLATE SYNTHASE"/>
    <property type="match status" value="1"/>
</dbReference>
<dbReference type="EMBL" id="JACHMH010000001">
    <property type="protein sequence ID" value="MBB4677022.1"/>
    <property type="molecule type" value="Genomic_DNA"/>
</dbReference>
<dbReference type="InterPro" id="IPR029058">
    <property type="entry name" value="AB_hydrolase_fold"/>
</dbReference>
<proteinExistence type="inferred from homology"/>
<sequence length="462" mass="48967">MVTTAKGLVWGDCAPFAGDPERKAAFDRSLDCAALEVPLEHASPAGRKIRLGLLRQRATDPARRIGALVFNFGGPGASGMASLADLGGTLAQRGDEVAARFDLIGFDPRGVGASEPALRCLTGPEQDAQRLEYVDLSTPDGVARMEARNKDLADKCAERTGRTELANLGTRDVVRDLDLLRAALGEQKLNYVGFSYGTQIGTAYAEAYPGNVRAMVLDGASSFELDGVASGSEQGEGFAATFRSYAKDCAARERCPVGTSPAKAQDRLDALTEPLRTRPLPVGDRKLSADDVTGAVDHLLYSSANWPRLTEALDALKAGDGTDLLAAADEFLGRRPDGGYDASQAALTAVNCVDSPPTKDRSKLKGDPAVLDTCAFWAVPHTSTPHRPKVDGLPPVVVVSSTGDPATPHAWGIKLAEALRARLLTFEADQHTIYLQGNRCVDRPVTEYLVGGALPPEGLTCR</sequence>
<reference evidence="5 6" key="1">
    <citation type="submission" date="2020-08" db="EMBL/GenBank/DDBJ databases">
        <title>Sequencing the genomes of 1000 actinobacteria strains.</title>
        <authorList>
            <person name="Klenk H.-P."/>
        </authorList>
    </citation>
    <scope>NUCLEOTIDE SEQUENCE [LARGE SCALE GENOMIC DNA]</scope>
    <source>
        <strain evidence="5 6">DSM 44230</strain>
    </source>
</reference>
<dbReference type="SUPFAM" id="SSF53474">
    <property type="entry name" value="alpha/beta-Hydrolases"/>
    <property type="match status" value="1"/>
</dbReference>
<keyword evidence="3" id="KW-0378">Hydrolase</keyword>
<dbReference type="GO" id="GO:0016787">
    <property type="term" value="F:hydrolase activity"/>
    <property type="evidence" value="ECO:0007669"/>
    <property type="project" value="UniProtKB-KW"/>
</dbReference>
<evidence type="ECO:0000313" key="6">
    <source>
        <dbReference type="Proteomes" id="UP000533598"/>
    </source>
</evidence>
<evidence type="ECO:0000256" key="3">
    <source>
        <dbReference type="ARBA" id="ARBA00022801"/>
    </source>
</evidence>
<evidence type="ECO:0000256" key="2">
    <source>
        <dbReference type="ARBA" id="ARBA00022729"/>
    </source>
</evidence>
<evidence type="ECO:0000259" key="4">
    <source>
        <dbReference type="Pfam" id="PF00561"/>
    </source>
</evidence>